<dbReference type="Gene3D" id="1.10.238.10">
    <property type="entry name" value="EF-hand"/>
    <property type="match status" value="1"/>
</dbReference>
<dbReference type="PROSITE" id="PS50222">
    <property type="entry name" value="EF_HAND_2"/>
    <property type="match status" value="2"/>
</dbReference>
<dbReference type="Proteomes" id="UP000428333">
    <property type="component" value="Linkage Group LG06"/>
</dbReference>
<organism evidence="4 5">
    <name type="scientific">Rhododendron williamsianum</name>
    <dbReference type="NCBI Taxonomy" id="262921"/>
    <lineage>
        <taxon>Eukaryota</taxon>
        <taxon>Viridiplantae</taxon>
        <taxon>Streptophyta</taxon>
        <taxon>Embryophyta</taxon>
        <taxon>Tracheophyta</taxon>
        <taxon>Spermatophyta</taxon>
        <taxon>Magnoliopsida</taxon>
        <taxon>eudicotyledons</taxon>
        <taxon>Gunneridae</taxon>
        <taxon>Pentapetalae</taxon>
        <taxon>asterids</taxon>
        <taxon>Ericales</taxon>
        <taxon>Ericaceae</taxon>
        <taxon>Ericoideae</taxon>
        <taxon>Rhodoreae</taxon>
        <taxon>Rhododendron</taxon>
    </lineage>
</organism>
<feature type="domain" description="EF-hand" evidence="3">
    <location>
        <begin position="15"/>
        <end position="50"/>
    </location>
</feature>
<dbReference type="CDD" id="cd00051">
    <property type="entry name" value="EFh"/>
    <property type="match status" value="1"/>
</dbReference>
<dbReference type="InterPro" id="IPR018247">
    <property type="entry name" value="EF_Hand_1_Ca_BS"/>
</dbReference>
<dbReference type="InterPro" id="IPR011992">
    <property type="entry name" value="EF-hand-dom_pair"/>
</dbReference>
<protein>
    <recommendedName>
        <fullName evidence="3">EF-hand domain-containing protein</fullName>
    </recommendedName>
</protein>
<dbReference type="PROSITE" id="PS00018">
    <property type="entry name" value="EF_HAND_1"/>
    <property type="match status" value="2"/>
</dbReference>
<dbReference type="SUPFAM" id="SSF47473">
    <property type="entry name" value="EF-hand"/>
    <property type="match status" value="1"/>
</dbReference>
<dbReference type="FunFam" id="1.10.238.10:FF:000178">
    <property type="entry name" value="Calmodulin-2 A"/>
    <property type="match status" value="1"/>
</dbReference>
<name>A0A6A4LT48_9ERIC</name>
<gene>
    <name evidence="4" type="ORF">C3L33_10609</name>
</gene>
<dbReference type="InterPro" id="IPR002048">
    <property type="entry name" value="EF_hand_dom"/>
</dbReference>
<dbReference type="SMART" id="SM00054">
    <property type="entry name" value="EFh"/>
    <property type="match status" value="2"/>
</dbReference>
<evidence type="ECO:0000256" key="1">
    <source>
        <dbReference type="ARBA" id="ARBA00022737"/>
    </source>
</evidence>
<evidence type="ECO:0000259" key="3">
    <source>
        <dbReference type="PROSITE" id="PS50222"/>
    </source>
</evidence>
<evidence type="ECO:0000313" key="4">
    <source>
        <dbReference type="EMBL" id="KAE9457488.1"/>
    </source>
</evidence>
<dbReference type="GO" id="GO:0005509">
    <property type="term" value="F:calcium ion binding"/>
    <property type="evidence" value="ECO:0007669"/>
    <property type="project" value="InterPro"/>
</dbReference>
<proteinExistence type="predicted"/>
<dbReference type="PANTHER" id="PTHR23050">
    <property type="entry name" value="CALCIUM BINDING PROTEIN"/>
    <property type="match status" value="1"/>
</dbReference>
<keyword evidence="5" id="KW-1185">Reference proteome</keyword>
<dbReference type="InterPro" id="IPR050145">
    <property type="entry name" value="Centrin_CML-like"/>
</dbReference>
<keyword evidence="1" id="KW-0677">Repeat</keyword>
<reference evidence="4 5" key="1">
    <citation type="journal article" date="2019" name="Genome Biol. Evol.">
        <title>The Rhododendron genome and chromosomal organization provide insight into shared whole-genome duplications across the heath family (Ericaceae).</title>
        <authorList>
            <person name="Soza V.L."/>
            <person name="Lindsley D."/>
            <person name="Waalkes A."/>
            <person name="Ramage E."/>
            <person name="Patwardhan R.P."/>
            <person name="Burton J.N."/>
            <person name="Adey A."/>
            <person name="Kumar A."/>
            <person name="Qiu R."/>
            <person name="Shendure J."/>
            <person name="Hall B."/>
        </authorList>
    </citation>
    <scope>NUCLEOTIDE SEQUENCE [LARGE SCALE GENOMIC DNA]</scope>
    <source>
        <strain evidence="4">RSF 1966-606</strain>
    </source>
</reference>
<evidence type="ECO:0000256" key="2">
    <source>
        <dbReference type="ARBA" id="ARBA00022837"/>
    </source>
</evidence>
<comment type="caution">
    <text evidence="4">The sequence shown here is derived from an EMBL/GenBank/DDBJ whole genome shotgun (WGS) entry which is preliminary data.</text>
</comment>
<keyword evidence="2" id="KW-0106">Calcium</keyword>
<feature type="domain" description="EF-hand" evidence="3">
    <location>
        <begin position="51"/>
        <end position="86"/>
    </location>
</feature>
<sequence length="194" mass="20975">MAQLGSLSQETETLSHVLRLVQAFRAFDSDNDGSITAAELGGIMGSLGYNSSEQEVKAMMQRGDTNRDGRLSIEEFLDMNTNELGLGSLGAFLGRAFEALTADFESGEAVTGEDLHGVIREIGVDQLSSAALFAMLPEPIFLYPKLIVSEPADLGGGEVERQRQWSAVRRHGRQQKEVDGGEGDLFKAPEAIIE</sequence>
<accession>A0A6A4LT48</accession>
<dbReference type="Pfam" id="PF13499">
    <property type="entry name" value="EF-hand_7"/>
    <property type="match status" value="1"/>
</dbReference>
<dbReference type="GO" id="GO:0043226">
    <property type="term" value="C:organelle"/>
    <property type="evidence" value="ECO:0007669"/>
    <property type="project" value="UniProtKB-ARBA"/>
</dbReference>
<dbReference type="EMBL" id="QEFC01001494">
    <property type="protein sequence ID" value="KAE9457488.1"/>
    <property type="molecule type" value="Genomic_DNA"/>
</dbReference>
<feature type="non-terminal residue" evidence="4">
    <location>
        <position position="1"/>
    </location>
</feature>
<dbReference type="AlphaFoldDB" id="A0A6A4LT48"/>
<evidence type="ECO:0000313" key="5">
    <source>
        <dbReference type="Proteomes" id="UP000428333"/>
    </source>
</evidence>
<dbReference type="OrthoDB" id="26525at2759"/>